<dbReference type="AlphaFoldDB" id="A0A9W6Z736"/>
<dbReference type="EMBL" id="BSXU01006027">
    <property type="protein sequence ID" value="GMG55673.1"/>
    <property type="molecule type" value="Genomic_DNA"/>
</dbReference>
<dbReference type="OrthoDB" id="4015904at2759"/>
<keyword evidence="2" id="KW-1185">Reference proteome</keyword>
<gene>
    <name evidence="1" type="ORF">Amon01_000774600</name>
</gene>
<comment type="caution">
    <text evidence="1">The sequence shown here is derived from an EMBL/GenBank/DDBJ whole genome shotgun (WGS) entry which is preliminary data.</text>
</comment>
<organism evidence="1 2">
    <name type="scientific">Ambrosiozyma monospora</name>
    <name type="common">Yeast</name>
    <name type="synonym">Endomycopsis monosporus</name>
    <dbReference type="NCBI Taxonomy" id="43982"/>
    <lineage>
        <taxon>Eukaryota</taxon>
        <taxon>Fungi</taxon>
        <taxon>Dikarya</taxon>
        <taxon>Ascomycota</taxon>
        <taxon>Saccharomycotina</taxon>
        <taxon>Pichiomycetes</taxon>
        <taxon>Pichiales</taxon>
        <taxon>Pichiaceae</taxon>
        <taxon>Ambrosiozyma</taxon>
    </lineage>
</organism>
<protein>
    <submittedName>
        <fullName evidence="1">Unnamed protein product</fullName>
    </submittedName>
</protein>
<reference evidence="1" key="1">
    <citation type="submission" date="2023-04" db="EMBL/GenBank/DDBJ databases">
        <title>Ambrosiozyma monospora NBRC 1965.</title>
        <authorList>
            <person name="Ichikawa N."/>
            <person name="Sato H."/>
            <person name="Tonouchi N."/>
        </authorList>
    </citation>
    <scope>NUCLEOTIDE SEQUENCE</scope>
    <source>
        <strain evidence="1">NBRC 1965</strain>
    </source>
</reference>
<dbReference type="InterPro" id="IPR054415">
    <property type="entry name" value="SPO24"/>
</dbReference>
<dbReference type="Proteomes" id="UP001165063">
    <property type="component" value="Unassembled WGS sequence"/>
</dbReference>
<sequence>MKSVLLCRGVSENFVLTNDYTVGKAGIFLLLTTDVSAPFVIPELSPVSSEFEAAQRSAVSEVAYAV</sequence>
<evidence type="ECO:0000313" key="1">
    <source>
        <dbReference type="EMBL" id="GMG55673.1"/>
    </source>
</evidence>
<proteinExistence type="predicted"/>
<evidence type="ECO:0000313" key="2">
    <source>
        <dbReference type="Proteomes" id="UP001165063"/>
    </source>
</evidence>
<accession>A0A9W6Z736</accession>
<name>A0A9W6Z736_AMBMO</name>
<dbReference type="Pfam" id="PF22044">
    <property type="entry name" value="SPO24"/>
    <property type="match status" value="1"/>
</dbReference>